<evidence type="ECO:0000313" key="4">
    <source>
        <dbReference type="EMBL" id="EON96228.1"/>
    </source>
</evidence>
<dbReference type="GeneID" id="19329129"/>
<dbReference type="EMBL" id="KB933351">
    <property type="protein sequence ID" value="EON96228.1"/>
    <property type="molecule type" value="Genomic_DNA"/>
</dbReference>
<evidence type="ECO:0000259" key="2">
    <source>
        <dbReference type="Pfam" id="PF12825"/>
    </source>
</evidence>
<accession>R8BAB3</accession>
<dbReference type="eggNOG" id="ENOG502R4GW">
    <property type="taxonomic scope" value="Eukaryota"/>
</dbReference>
<dbReference type="Pfam" id="PF12825">
    <property type="entry name" value="DUF3818"/>
    <property type="match status" value="1"/>
</dbReference>
<dbReference type="InterPro" id="IPR024554">
    <property type="entry name" value="LEC1-like_C"/>
</dbReference>
<dbReference type="InterPro" id="IPR047168">
    <property type="entry name" value="LEC1-like"/>
</dbReference>
<dbReference type="KEGG" id="tmn:UCRPA7_8291"/>
<name>R8BAB3_PHAM7</name>
<feature type="region of interest" description="Disordered" evidence="1">
    <location>
        <begin position="518"/>
        <end position="540"/>
    </location>
</feature>
<proteinExistence type="predicted"/>
<dbReference type="AlphaFoldDB" id="R8BAB3"/>
<organism evidence="4 5">
    <name type="scientific">Phaeoacremonium minimum (strain UCR-PA7)</name>
    <name type="common">Esca disease fungus</name>
    <name type="synonym">Togninia minima</name>
    <dbReference type="NCBI Taxonomy" id="1286976"/>
    <lineage>
        <taxon>Eukaryota</taxon>
        <taxon>Fungi</taxon>
        <taxon>Dikarya</taxon>
        <taxon>Ascomycota</taxon>
        <taxon>Pezizomycotina</taxon>
        <taxon>Sordariomycetes</taxon>
        <taxon>Sordariomycetidae</taxon>
        <taxon>Togniniales</taxon>
        <taxon>Togniniaceae</taxon>
        <taxon>Phaeoacremonium</taxon>
    </lineage>
</organism>
<feature type="domain" description="PX" evidence="2">
    <location>
        <begin position="184"/>
        <end position="383"/>
    </location>
</feature>
<dbReference type="GO" id="GO:0035091">
    <property type="term" value="F:phosphatidylinositol binding"/>
    <property type="evidence" value="ECO:0007669"/>
    <property type="project" value="TreeGrafter"/>
</dbReference>
<evidence type="ECO:0000259" key="3">
    <source>
        <dbReference type="Pfam" id="PF12828"/>
    </source>
</evidence>
<dbReference type="RefSeq" id="XP_007918999.1">
    <property type="nucleotide sequence ID" value="XM_007920808.1"/>
</dbReference>
<reference evidence="5" key="1">
    <citation type="journal article" date="2013" name="Genome Announc.">
        <title>Draft genome sequence of the ascomycete Phaeoacremonium aleophilum strain UCR-PA7, a causal agent of the esca disease complex in grapevines.</title>
        <authorList>
            <person name="Blanco-Ulate B."/>
            <person name="Rolshausen P."/>
            <person name="Cantu D."/>
        </authorList>
    </citation>
    <scope>NUCLEOTIDE SEQUENCE [LARGE SCALE GENOMIC DNA]</scope>
    <source>
        <strain evidence="5">UCR-PA7</strain>
    </source>
</reference>
<sequence length="706" mass="78037">MMASPTTDKDTDTGIDTPAALSSEQLRALFDILTHHETYAEAESFKDPAAITKYGYPFSPSPSTPNGKSASPVLQHLLTKVVLPVPGVRDLPPEFWNVKFRGIMIKMGEANLSESYDKGALGTRKTLATASSVIHESVTRGLLGGIPGGERRDLEEHFDTKTPEGLASAWEDCVHELVHGNLVDELFDQAVRTEKVDEHSPAVQAAIDYAIIHIASFAHHVFVLSAEGQYLLKLLENVHKLIPYSMIRQTLRISNAATMIDGMIKLLLAKVGVGAISNWMGLTKDADEGMNLLQRIISLVLSWDSSEFRKAADKIESSKDGPSKEQLAAIKQHIQSPIEKLNAVREQSIKEDISIVNAIFNETDPTLASSLTPSQHTQCLEYYSAQLSNRDREEIIKVLCRQNPDLFTGAIRDAVSSFDNIIRVIHNKVDLREHISAMESFLNDVIETSKPKKADNGKKGDTKVTTPPTVEDYTLLLRRNRHLLYRYLHQFAENCPDIREKFRKWANDTIKQFRQAHAAGESAKVQNGSANGSAVGEKEAKVAREATTGAGAMSEIFQSMFTELPEDTKQAVLQSLDAHRQYLSSLEDISTDRMRRILNKISDEASPESGSMSGPGVYLIRWQTLLDDTLITPETIKGPIRHGKDVKGFRTLGKTVAVGAKDSWDAGAITEQEESIIPEAPDVTVVWRAFESQFKDVVADLTPTAD</sequence>
<evidence type="ECO:0000256" key="1">
    <source>
        <dbReference type="SAM" id="MobiDB-lite"/>
    </source>
</evidence>
<dbReference type="PANTHER" id="PTHR47185:SF2">
    <property type="entry name" value="FUNGAL PROTEIN"/>
    <property type="match status" value="1"/>
</dbReference>
<dbReference type="InterPro" id="IPR024555">
    <property type="entry name" value="PX-associated"/>
</dbReference>
<protein>
    <recommendedName>
        <fullName evidence="6">PX domain-containing protein</fullName>
    </recommendedName>
</protein>
<keyword evidence="5" id="KW-1185">Reference proteome</keyword>
<dbReference type="HOGENOM" id="CLU_024451_0_0_1"/>
<evidence type="ECO:0000313" key="5">
    <source>
        <dbReference type="Proteomes" id="UP000014074"/>
    </source>
</evidence>
<feature type="domain" description="PX-associated" evidence="3">
    <location>
        <begin position="19"/>
        <end position="140"/>
    </location>
</feature>
<gene>
    <name evidence="4" type="ORF">UCRPA7_8291</name>
</gene>
<dbReference type="OrthoDB" id="2117459at2759"/>
<dbReference type="Pfam" id="PF12828">
    <property type="entry name" value="PXB"/>
    <property type="match status" value="1"/>
</dbReference>
<evidence type="ECO:0008006" key="6">
    <source>
        <dbReference type="Google" id="ProtNLM"/>
    </source>
</evidence>
<dbReference type="PANTHER" id="PTHR47185">
    <property type="entry name" value="PX DOMAIN-CONTAINING PROTEIN YPR097W"/>
    <property type="match status" value="1"/>
</dbReference>
<dbReference type="Proteomes" id="UP000014074">
    <property type="component" value="Unassembled WGS sequence"/>
</dbReference>